<accession>H5Y687</accession>
<dbReference type="SUPFAM" id="SSF56112">
    <property type="entry name" value="Protein kinase-like (PK-like)"/>
    <property type="match status" value="1"/>
</dbReference>
<proteinExistence type="predicted"/>
<dbReference type="PANTHER" id="PTHR41283">
    <property type="entry name" value="AMINOGLYCOSIDE PHOSPHOTRANSFERASE"/>
    <property type="match status" value="1"/>
</dbReference>
<dbReference type="AlphaFoldDB" id="H5Y687"/>
<dbReference type="HOGENOM" id="CLU_152001_0_0_9"/>
<feature type="domain" description="Aminoglycoside phosphotransferase" evidence="1">
    <location>
        <begin position="13"/>
        <end position="146"/>
    </location>
</feature>
<keyword evidence="3" id="KW-1185">Reference proteome</keyword>
<evidence type="ECO:0000313" key="2">
    <source>
        <dbReference type="EMBL" id="EHQ91097.1"/>
    </source>
</evidence>
<dbReference type="InterPro" id="IPR011009">
    <property type="entry name" value="Kinase-like_dom_sf"/>
</dbReference>
<dbReference type="OrthoDB" id="334783at2"/>
<reference evidence="2 3" key="1">
    <citation type="submission" date="2011-11" db="EMBL/GenBank/DDBJ databases">
        <title>The Noncontiguous Finished genome of Desulfosporosinus youngiae DSM 17734.</title>
        <authorList>
            <consortium name="US DOE Joint Genome Institute (JGI-PGF)"/>
            <person name="Lucas S."/>
            <person name="Han J."/>
            <person name="Lapidus A."/>
            <person name="Cheng J.-F."/>
            <person name="Goodwin L."/>
            <person name="Pitluck S."/>
            <person name="Peters L."/>
            <person name="Ovchinnikova G."/>
            <person name="Lu M."/>
            <person name="Land M.L."/>
            <person name="Hauser L."/>
            <person name="Pester M."/>
            <person name="Spring S."/>
            <person name="Ollivier B."/>
            <person name="Rattei T."/>
            <person name="Klenk H.-P."/>
            <person name="Wagner M."/>
            <person name="Loy A."/>
            <person name="Woyke T.J."/>
        </authorList>
    </citation>
    <scope>NUCLEOTIDE SEQUENCE [LARGE SCALE GENOMIC DNA]</scope>
    <source>
        <strain evidence="2 3">DSM 17734</strain>
    </source>
</reference>
<dbReference type="PANTHER" id="PTHR41283:SF1">
    <property type="entry name" value="AMINOGLYCOSIDE PHOSPHOTRANSFERASE DOMAIN-CONTAINING PROTEIN"/>
    <property type="match status" value="1"/>
</dbReference>
<dbReference type="STRING" id="768710.DesyoDRAFT_4135"/>
<dbReference type="GO" id="GO:0016740">
    <property type="term" value="F:transferase activity"/>
    <property type="evidence" value="ECO:0007669"/>
    <property type="project" value="UniProtKB-KW"/>
</dbReference>
<dbReference type="Pfam" id="PF01636">
    <property type="entry name" value="APH"/>
    <property type="match status" value="1"/>
</dbReference>
<evidence type="ECO:0000259" key="1">
    <source>
        <dbReference type="Pfam" id="PF01636"/>
    </source>
</evidence>
<protein>
    <submittedName>
        <fullName evidence="2">Putative aminoglycoside phosphotransferase</fullName>
    </submittedName>
</protein>
<dbReference type="eggNOG" id="COG3173">
    <property type="taxonomic scope" value="Bacteria"/>
</dbReference>
<dbReference type="EMBL" id="CM001441">
    <property type="protein sequence ID" value="EHQ91097.1"/>
    <property type="molecule type" value="Genomic_DNA"/>
</dbReference>
<evidence type="ECO:0000313" key="3">
    <source>
        <dbReference type="Proteomes" id="UP000005104"/>
    </source>
</evidence>
<gene>
    <name evidence="2" type="ORF">DesyoDRAFT_4135</name>
</gene>
<name>H5Y687_9FIRM</name>
<dbReference type="RefSeq" id="WP_007785843.1">
    <property type="nucleotide sequence ID" value="NZ_CM001441.1"/>
</dbReference>
<dbReference type="InterPro" id="IPR002575">
    <property type="entry name" value="Aminoglycoside_PTrfase"/>
</dbReference>
<sequence length="158" mass="18325">MQDIELFNRFIKVESVNKGWSGDKKYCVTRADRMRYLLRISPAEQYEKRKVLFELLERVAGLGIPMCMPIEFGACGDGVYILESWIDGEGAEAAIPMLSETKQYGLGLKSGEILRKIHIIPAPDEQEDWVVRFNRKTNYKIRKYRECGKPTFLSYYIS</sequence>
<dbReference type="Proteomes" id="UP000005104">
    <property type="component" value="Chromosome"/>
</dbReference>
<organism evidence="2 3">
    <name type="scientific">Desulfosporosinus youngiae DSM 17734</name>
    <dbReference type="NCBI Taxonomy" id="768710"/>
    <lineage>
        <taxon>Bacteria</taxon>
        <taxon>Bacillati</taxon>
        <taxon>Bacillota</taxon>
        <taxon>Clostridia</taxon>
        <taxon>Eubacteriales</taxon>
        <taxon>Desulfitobacteriaceae</taxon>
        <taxon>Desulfosporosinus</taxon>
    </lineage>
</organism>
<keyword evidence="2" id="KW-0808">Transferase</keyword>